<dbReference type="HOGENOM" id="CLU_844858_0_0_1"/>
<dbReference type="GO" id="GO:0005634">
    <property type="term" value="C:nucleus"/>
    <property type="evidence" value="ECO:0007669"/>
    <property type="project" value="UniProtKB-SubCell"/>
</dbReference>
<evidence type="ECO:0000313" key="7">
    <source>
        <dbReference type="EMBL" id="EDR06610.1"/>
    </source>
</evidence>
<feature type="compositionally biased region" description="Acidic residues" evidence="6">
    <location>
        <begin position="67"/>
        <end position="76"/>
    </location>
</feature>
<keyword evidence="3" id="KW-0863">Zinc-finger</keyword>
<keyword evidence="8" id="KW-1185">Reference proteome</keyword>
<evidence type="ECO:0000256" key="3">
    <source>
        <dbReference type="ARBA" id="ARBA00022771"/>
    </source>
</evidence>
<feature type="compositionally biased region" description="Acidic residues" evidence="6">
    <location>
        <begin position="115"/>
        <end position="146"/>
    </location>
</feature>
<dbReference type="RefSeq" id="XP_001882982.1">
    <property type="nucleotide sequence ID" value="XM_001882947.1"/>
</dbReference>
<dbReference type="Proteomes" id="UP000001194">
    <property type="component" value="Unassembled WGS sequence"/>
</dbReference>
<dbReference type="InParanoid" id="B0DGB2"/>
<proteinExistence type="predicted"/>
<dbReference type="AlphaFoldDB" id="B0DGB2"/>
<feature type="compositionally biased region" description="Polar residues" evidence="6">
    <location>
        <begin position="1"/>
        <end position="11"/>
    </location>
</feature>
<evidence type="ECO:0000256" key="2">
    <source>
        <dbReference type="ARBA" id="ARBA00022723"/>
    </source>
</evidence>
<dbReference type="KEGG" id="lbc:LACBIDRAFT_300210"/>
<dbReference type="GO" id="GO:0008270">
    <property type="term" value="F:zinc ion binding"/>
    <property type="evidence" value="ECO:0007669"/>
    <property type="project" value="UniProtKB-KW"/>
</dbReference>
<reference evidence="7 8" key="1">
    <citation type="journal article" date="2008" name="Nature">
        <title>The genome of Laccaria bicolor provides insights into mycorrhizal symbiosis.</title>
        <authorList>
            <person name="Martin F."/>
            <person name="Aerts A."/>
            <person name="Ahren D."/>
            <person name="Brun A."/>
            <person name="Danchin E.G.J."/>
            <person name="Duchaussoy F."/>
            <person name="Gibon J."/>
            <person name="Kohler A."/>
            <person name="Lindquist E."/>
            <person name="Pereda V."/>
            <person name="Salamov A."/>
            <person name="Shapiro H.J."/>
            <person name="Wuyts J."/>
            <person name="Blaudez D."/>
            <person name="Buee M."/>
            <person name="Brokstein P."/>
            <person name="Canbaeck B."/>
            <person name="Cohen D."/>
            <person name="Courty P.E."/>
            <person name="Coutinho P.M."/>
            <person name="Delaruelle C."/>
            <person name="Detter J.C."/>
            <person name="Deveau A."/>
            <person name="DiFazio S."/>
            <person name="Duplessis S."/>
            <person name="Fraissinet-Tachet L."/>
            <person name="Lucic E."/>
            <person name="Frey-Klett P."/>
            <person name="Fourrey C."/>
            <person name="Feussner I."/>
            <person name="Gay G."/>
            <person name="Grimwood J."/>
            <person name="Hoegger P.J."/>
            <person name="Jain P."/>
            <person name="Kilaru S."/>
            <person name="Labbe J."/>
            <person name="Lin Y.C."/>
            <person name="Legue V."/>
            <person name="Le Tacon F."/>
            <person name="Marmeisse R."/>
            <person name="Melayah D."/>
            <person name="Montanini B."/>
            <person name="Muratet M."/>
            <person name="Nehls U."/>
            <person name="Niculita-Hirzel H."/>
            <person name="Oudot-Le Secq M.P."/>
            <person name="Peter M."/>
            <person name="Quesneville H."/>
            <person name="Rajashekar B."/>
            <person name="Reich M."/>
            <person name="Rouhier N."/>
            <person name="Schmutz J."/>
            <person name="Yin T."/>
            <person name="Chalot M."/>
            <person name="Henrissat B."/>
            <person name="Kuees U."/>
            <person name="Lucas S."/>
            <person name="Van de Peer Y."/>
            <person name="Podila G.K."/>
            <person name="Polle A."/>
            <person name="Pukkila P.J."/>
            <person name="Richardson P.M."/>
            <person name="Rouze P."/>
            <person name="Sanders I.R."/>
            <person name="Stajich J.E."/>
            <person name="Tunlid A."/>
            <person name="Tuskan G."/>
            <person name="Grigoriev I.V."/>
        </authorList>
    </citation>
    <scope>NUCLEOTIDE SEQUENCE [LARGE SCALE GENOMIC DNA]</scope>
    <source>
        <strain evidence="8">S238N-H82 / ATCC MYA-4686</strain>
    </source>
</reference>
<accession>B0DGB2</accession>
<sequence length="329" mass="36315">MLESFIQQMAPTHSKPIPEPRPPGTRKRVLAASLTSTNNVDVAAVKRRKLEAIAAECQQHQPSIQDADADDDDQDNDLTGNTSLQPRNASCILEVADGSDDVEPDVATGGWGSSSDDEEMPGLEDVDASDEEDKEDEEGEVEETDEAELECLIQEWTSPVYAFFQPIPDITYDAKGRRTHEFRCAATVCKCKGANARMVRCYLGMMDRKLTSNLKCHATGCWGAETVDSALEAKVDICSACATLGNLKDGSITAAFERKGKGKITYSHRQHTKAETRAEIVGWVAESMRPFSIVEDHGFRCLMKTGRPEYYLPSRSTVSRDVKEVFIRV</sequence>
<dbReference type="Gene3D" id="1.10.10.1070">
    <property type="entry name" value="Zinc finger, BED domain-containing"/>
    <property type="match status" value="1"/>
</dbReference>
<dbReference type="InterPro" id="IPR052035">
    <property type="entry name" value="ZnF_BED_domain_contain"/>
</dbReference>
<organism evidence="8">
    <name type="scientific">Laccaria bicolor (strain S238N-H82 / ATCC MYA-4686)</name>
    <name type="common">Bicoloured deceiver</name>
    <name type="synonym">Laccaria laccata var. bicolor</name>
    <dbReference type="NCBI Taxonomy" id="486041"/>
    <lineage>
        <taxon>Eukaryota</taxon>
        <taxon>Fungi</taxon>
        <taxon>Dikarya</taxon>
        <taxon>Basidiomycota</taxon>
        <taxon>Agaricomycotina</taxon>
        <taxon>Agaricomycetes</taxon>
        <taxon>Agaricomycetidae</taxon>
        <taxon>Agaricales</taxon>
        <taxon>Agaricineae</taxon>
        <taxon>Hydnangiaceae</taxon>
        <taxon>Laccaria</taxon>
    </lineage>
</organism>
<feature type="region of interest" description="Disordered" evidence="6">
    <location>
        <begin position="1"/>
        <end position="27"/>
    </location>
</feature>
<comment type="subcellular location">
    <subcellularLocation>
        <location evidence="1">Nucleus</location>
    </subcellularLocation>
</comment>
<dbReference type="OrthoDB" id="2677917at2759"/>
<dbReference type="EMBL" id="DS547108">
    <property type="protein sequence ID" value="EDR06610.1"/>
    <property type="molecule type" value="Genomic_DNA"/>
</dbReference>
<protein>
    <submittedName>
        <fullName evidence="7">Predicted protein</fullName>
    </submittedName>
</protein>
<evidence type="ECO:0000256" key="4">
    <source>
        <dbReference type="ARBA" id="ARBA00022833"/>
    </source>
</evidence>
<gene>
    <name evidence="7" type="ORF">LACBIDRAFT_300210</name>
</gene>
<dbReference type="PANTHER" id="PTHR46481:SF10">
    <property type="entry name" value="ZINC FINGER BED DOMAIN-CONTAINING PROTEIN 39"/>
    <property type="match status" value="1"/>
</dbReference>
<keyword evidence="5" id="KW-0539">Nucleus</keyword>
<evidence type="ECO:0000256" key="5">
    <source>
        <dbReference type="ARBA" id="ARBA00023242"/>
    </source>
</evidence>
<feature type="compositionally biased region" description="Polar residues" evidence="6">
    <location>
        <begin position="78"/>
        <end position="88"/>
    </location>
</feature>
<keyword evidence="2" id="KW-0479">Metal-binding</keyword>
<dbReference type="PANTHER" id="PTHR46481">
    <property type="entry name" value="ZINC FINGER BED DOMAIN-CONTAINING PROTEIN 4"/>
    <property type="match status" value="1"/>
</dbReference>
<evidence type="ECO:0000256" key="6">
    <source>
        <dbReference type="SAM" id="MobiDB-lite"/>
    </source>
</evidence>
<feature type="region of interest" description="Disordered" evidence="6">
    <location>
        <begin position="56"/>
        <end position="146"/>
    </location>
</feature>
<dbReference type="SUPFAM" id="SSF140996">
    <property type="entry name" value="Hermes dimerisation domain"/>
    <property type="match status" value="1"/>
</dbReference>
<name>B0DGB2_LACBS</name>
<dbReference type="GeneID" id="6078477"/>
<evidence type="ECO:0000313" key="8">
    <source>
        <dbReference type="Proteomes" id="UP000001194"/>
    </source>
</evidence>
<keyword evidence="4" id="KW-0862">Zinc</keyword>
<evidence type="ECO:0000256" key="1">
    <source>
        <dbReference type="ARBA" id="ARBA00004123"/>
    </source>
</evidence>